<dbReference type="AlphaFoldDB" id="A0A6A4QCW2"/>
<protein>
    <submittedName>
        <fullName evidence="1">Uncharacterized protein</fullName>
    </submittedName>
</protein>
<evidence type="ECO:0000313" key="2">
    <source>
        <dbReference type="Proteomes" id="UP000447434"/>
    </source>
</evidence>
<name>A0A6A4QCW2_LUPAL</name>
<accession>A0A6A4QCW2</accession>
<dbReference type="PANTHER" id="PTHR38932:SF1">
    <property type="entry name" value="DUF4005 DOMAIN-CONTAINING PROTEIN"/>
    <property type="match status" value="1"/>
</dbReference>
<dbReference type="OrthoDB" id="1867172at2759"/>
<proteinExistence type="predicted"/>
<gene>
    <name evidence="1" type="ORF">Lalb_Chr06g0169531</name>
</gene>
<dbReference type="EMBL" id="WOCE01000006">
    <property type="protein sequence ID" value="KAE9612115.1"/>
    <property type="molecule type" value="Genomic_DNA"/>
</dbReference>
<comment type="caution">
    <text evidence="1">The sequence shown here is derived from an EMBL/GenBank/DDBJ whole genome shotgun (WGS) entry which is preliminary data.</text>
</comment>
<organism evidence="1 2">
    <name type="scientific">Lupinus albus</name>
    <name type="common">White lupine</name>
    <name type="synonym">Lupinus termis</name>
    <dbReference type="NCBI Taxonomy" id="3870"/>
    <lineage>
        <taxon>Eukaryota</taxon>
        <taxon>Viridiplantae</taxon>
        <taxon>Streptophyta</taxon>
        <taxon>Embryophyta</taxon>
        <taxon>Tracheophyta</taxon>
        <taxon>Spermatophyta</taxon>
        <taxon>Magnoliopsida</taxon>
        <taxon>eudicotyledons</taxon>
        <taxon>Gunneridae</taxon>
        <taxon>Pentapetalae</taxon>
        <taxon>rosids</taxon>
        <taxon>fabids</taxon>
        <taxon>Fabales</taxon>
        <taxon>Fabaceae</taxon>
        <taxon>Papilionoideae</taxon>
        <taxon>50 kb inversion clade</taxon>
        <taxon>genistoids sensu lato</taxon>
        <taxon>core genistoids</taxon>
        <taxon>Genisteae</taxon>
        <taxon>Lupinus</taxon>
    </lineage>
</organism>
<reference evidence="2" key="1">
    <citation type="journal article" date="2020" name="Nat. Commun.">
        <title>Genome sequence of the cluster root forming white lupin.</title>
        <authorList>
            <person name="Hufnagel B."/>
            <person name="Marques A."/>
            <person name="Soriano A."/>
            <person name="Marques L."/>
            <person name="Divol F."/>
            <person name="Doumas P."/>
            <person name="Sallet E."/>
            <person name="Mancinotti D."/>
            <person name="Carrere S."/>
            <person name="Marande W."/>
            <person name="Arribat S."/>
            <person name="Keller J."/>
            <person name="Huneau C."/>
            <person name="Blein T."/>
            <person name="Aime D."/>
            <person name="Laguerre M."/>
            <person name="Taylor J."/>
            <person name="Schubert V."/>
            <person name="Nelson M."/>
            <person name="Geu-Flores F."/>
            <person name="Crespi M."/>
            <person name="Gallardo-Guerrero K."/>
            <person name="Delaux P.-M."/>
            <person name="Salse J."/>
            <person name="Berges H."/>
            <person name="Guyot R."/>
            <person name="Gouzy J."/>
            <person name="Peret B."/>
        </authorList>
    </citation>
    <scope>NUCLEOTIDE SEQUENCE [LARGE SCALE GENOMIC DNA]</scope>
    <source>
        <strain evidence="2">cv. Amiga</strain>
    </source>
</reference>
<dbReference type="Proteomes" id="UP000447434">
    <property type="component" value="Chromosome 6"/>
</dbReference>
<keyword evidence="2" id="KW-1185">Reference proteome</keyword>
<sequence length="190" mass="21310">MKVRLEPFQDDADDGDVHDLCLKSFLSLSSPVVDKKNVIGRPIVEVPKCYVPHVPTLRVHVTEDFGDCSLSLDSLGSTGTEKDDSTDENRRHIGVIPIRRPRAVISSPANDILIRNRNKIRDERLCAAKNGAVLQSRHAKCEVKSHEVTYPSATRKYKGPESNDKVDPIVKKKVKKGSIKSENVTRIWKF</sequence>
<dbReference type="PANTHER" id="PTHR38932">
    <property type="entry name" value="BNAC03G64660D PROTEIN"/>
    <property type="match status" value="1"/>
</dbReference>
<evidence type="ECO:0000313" key="1">
    <source>
        <dbReference type="EMBL" id="KAE9612115.1"/>
    </source>
</evidence>